<comment type="subcellular location">
    <subcellularLocation>
        <location evidence="8">Cell outer membrane</location>
        <topology evidence="8">Lipid-anchor</topology>
    </subcellularLocation>
</comment>
<evidence type="ECO:0000256" key="2">
    <source>
        <dbReference type="ARBA" id="ARBA00022729"/>
    </source>
</evidence>
<dbReference type="CDD" id="cd07185">
    <property type="entry name" value="OmpA_C-like"/>
    <property type="match status" value="1"/>
</dbReference>
<evidence type="ECO:0000256" key="9">
    <source>
        <dbReference type="SAM" id="MobiDB-lite"/>
    </source>
</evidence>
<dbReference type="HAMAP" id="MF_02204">
    <property type="entry name" value="Pal"/>
    <property type="match status" value="1"/>
</dbReference>
<sequence>MRLDLGIKIIGAVAALLLVAACETAPTDSAGASGEGASTQGSGTATQSTTTTATEPAGPRPGTQEDLVLNVGDRVFFDLDRYDLTPEARDTLQRQAAWLAANPQVTLTVEGHADERGTREYNLALGDRRATSVKNYLVNLGVDPARLSTISYGKERPVALGSNEAAWAQNRRGVAVVN</sequence>
<dbReference type="InParanoid" id="A0A1Y5TVR2"/>
<comment type="similarity">
    <text evidence="8">Belongs to the Pal lipoprotein family.</text>
</comment>
<feature type="domain" description="OmpA-like" evidence="11">
    <location>
        <begin position="64"/>
        <end position="178"/>
    </location>
</feature>
<feature type="chain" id="PRO_5012531664" description="Peptidoglycan-associated lipoprotein" evidence="10">
    <location>
        <begin position="21"/>
        <end position="178"/>
    </location>
</feature>
<gene>
    <name evidence="8" type="primary">pal</name>
    <name evidence="12" type="ORF">OCH7691_03590</name>
</gene>
<proteinExistence type="inferred from homology"/>
<keyword evidence="1 8" id="KW-0132">Cell division</keyword>
<keyword evidence="6 8" id="KW-0449">Lipoprotein</keyword>
<dbReference type="RefSeq" id="WP_085884922.1">
    <property type="nucleotide sequence ID" value="NZ_FWFR01000003.1"/>
</dbReference>
<dbReference type="GO" id="GO:0009279">
    <property type="term" value="C:cell outer membrane"/>
    <property type="evidence" value="ECO:0007669"/>
    <property type="project" value="UniProtKB-SubCell"/>
</dbReference>
<evidence type="ECO:0000256" key="5">
    <source>
        <dbReference type="ARBA" id="ARBA00023237"/>
    </source>
</evidence>
<evidence type="ECO:0000313" key="12">
    <source>
        <dbReference type="EMBL" id="SLN73311.1"/>
    </source>
</evidence>
<evidence type="ECO:0000256" key="4">
    <source>
        <dbReference type="ARBA" id="ARBA00023139"/>
    </source>
</evidence>
<keyword evidence="3 8" id="KW-0472">Membrane</keyword>
<dbReference type="EMBL" id="FWFR01000003">
    <property type="protein sequence ID" value="SLN73311.1"/>
    <property type="molecule type" value="Genomic_DNA"/>
</dbReference>
<evidence type="ECO:0000256" key="7">
    <source>
        <dbReference type="ARBA" id="ARBA00023306"/>
    </source>
</evidence>
<comment type="function">
    <text evidence="8">Part of the Tol-Pal system, which plays a role in outer membrane invagination during cell division and is important for maintaining outer membrane integrity.</text>
</comment>
<dbReference type="FunCoup" id="A0A1Y5TVR2">
    <property type="interactions" value="92"/>
</dbReference>
<dbReference type="PROSITE" id="PS51257">
    <property type="entry name" value="PROKAR_LIPOPROTEIN"/>
    <property type="match status" value="1"/>
</dbReference>
<dbReference type="Pfam" id="PF00691">
    <property type="entry name" value="OmpA"/>
    <property type="match status" value="1"/>
</dbReference>
<protein>
    <recommendedName>
        <fullName evidence="8">Peptidoglycan-associated lipoprotein</fullName>
        <shortName evidence="8">PAL</shortName>
    </recommendedName>
</protein>
<dbReference type="InterPro" id="IPR036737">
    <property type="entry name" value="OmpA-like_sf"/>
</dbReference>
<dbReference type="NCBIfam" id="TIGR02802">
    <property type="entry name" value="Pal_lipo"/>
    <property type="match status" value="1"/>
</dbReference>
<dbReference type="InterPro" id="IPR039001">
    <property type="entry name" value="Pal"/>
</dbReference>
<organism evidence="12 13">
    <name type="scientific">Oceanibacterium hippocampi</name>
    <dbReference type="NCBI Taxonomy" id="745714"/>
    <lineage>
        <taxon>Bacteria</taxon>
        <taxon>Pseudomonadati</taxon>
        <taxon>Pseudomonadota</taxon>
        <taxon>Alphaproteobacteria</taxon>
        <taxon>Sneathiellales</taxon>
        <taxon>Sneathiellaceae</taxon>
        <taxon>Oceanibacterium</taxon>
    </lineage>
</organism>
<keyword evidence="13" id="KW-1185">Reference proteome</keyword>
<reference evidence="12 13" key="1">
    <citation type="submission" date="2017-03" db="EMBL/GenBank/DDBJ databases">
        <authorList>
            <person name="Afonso C.L."/>
            <person name="Miller P.J."/>
            <person name="Scott M.A."/>
            <person name="Spackman E."/>
            <person name="Goraichik I."/>
            <person name="Dimitrov K.M."/>
            <person name="Suarez D.L."/>
            <person name="Swayne D.E."/>
        </authorList>
    </citation>
    <scope>NUCLEOTIDE SEQUENCE [LARGE SCALE GENOMIC DNA]</scope>
    <source>
        <strain evidence="12 13">CECT 7691</strain>
    </source>
</reference>
<dbReference type="PANTHER" id="PTHR30329">
    <property type="entry name" value="STATOR ELEMENT OF FLAGELLAR MOTOR COMPLEX"/>
    <property type="match status" value="1"/>
</dbReference>
<keyword evidence="7 8" id="KW-0131">Cell cycle</keyword>
<evidence type="ECO:0000256" key="6">
    <source>
        <dbReference type="ARBA" id="ARBA00023288"/>
    </source>
</evidence>
<dbReference type="InterPro" id="IPR006664">
    <property type="entry name" value="OMP_bac"/>
</dbReference>
<evidence type="ECO:0000256" key="8">
    <source>
        <dbReference type="HAMAP-Rule" id="MF_02204"/>
    </source>
</evidence>
<dbReference type="Gene3D" id="3.30.1330.60">
    <property type="entry name" value="OmpA-like domain"/>
    <property type="match status" value="1"/>
</dbReference>
<comment type="subunit">
    <text evidence="8">The Tol-Pal system is composed of five core proteins: the inner membrane proteins TolA, TolQ and TolR, the periplasmic protein TolB and the outer membrane protein Pal. They form a network linking the inner and outer membranes and the peptidoglycan layer.</text>
</comment>
<keyword evidence="4 8" id="KW-0564">Palmitate</keyword>
<dbReference type="InterPro" id="IPR006665">
    <property type="entry name" value="OmpA-like"/>
</dbReference>
<accession>A0A1Y5TVR2</accession>
<feature type="signal peptide" evidence="10">
    <location>
        <begin position="1"/>
        <end position="20"/>
    </location>
</feature>
<evidence type="ECO:0000256" key="10">
    <source>
        <dbReference type="SAM" id="SignalP"/>
    </source>
</evidence>
<dbReference type="AlphaFoldDB" id="A0A1Y5TVR2"/>
<dbReference type="Proteomes" id="UP000193200">
    <property type="component" value="Unassembled WGS sequence"/>
</dbReference>
<keyword evidence="5 8" id="KW-0998">Cell outer membrane</keyword>
<name>A0A1Y5TVR2_9PROT</name>
<evidence type="ECO:0000256" key="1">
    <source>
        <dbReference type="ARBA" id="ARBA00022618"/>
    </source>
</evidence>
<dbReference type="PRINTS" id="PR01021">
    <property type="entry name" value="OMPADOMAIN"/>
</dbReference>
<dbReference type="OrthoDB" id="9809164at2"/>
<evidence type="ECO:0000256" key="3">
    <source>
        <dbReference type="ARBA" id="ARBA00023136"/>
    </source>
</evidence>
<dbReference type="InterPro" id="IPR014169">
    <property type="entry name" value="Pal_lipo_C"/>
</dbReference>
<dbReference type="PROSITE" id="PS51123">
    <property type="entry name" value="OMPA_2"/>
    <property type="match status" value="1"/>
</dbReference>
<evidence type="ECO:0000259" key="11">
    <source>
        <dbReference type="PROSITE" id="PS51123"/>
    </source>
</evidence>
<dbReference type="PANTHER" id="PTHR30329:SF21">
    <property type="entry name" value="LIPOPROTEIN YIAD-RELATED"/>
    <property type="match status" value="1"/>
</dbReference>
<feature type="region of interest" description="Disordered" evidence="9">
    <location>
        <begin position="27"/>
        <end position="65"/>
    </location>
</feature>
<keyword evidence="2 8" id="KW-0732">Signal</keyword>
<dbReference type="InterPro" id="IPR050330">
    <property type="entry name" value="Bact_OuterMem_StrucFunc"/>
</dbReference>
<feature type="compositionally biased region" description="Low complexity" evidence="9">
    <location>
        <begin position="29"/>
        <end position="57"/>
    </location>
</feature>
<dbReference type="GO" id="GO:0051301">
    <property type="term" value="P:cell division"/>
    <property type="evidence" value="ECO:0007669"/>
    <property type="project" value="UniProtKB-UniRule"/>
</dbReference>
<evidence type="ECO:0000313" key="13">
    <source>
        <dbReference type="Proteomes" id="UP000193200"/>
    </source>
</evidence>
<dbReference type="SUPFAM" id="SSF103088">
    <property type="entry name" value="OmpA-like"/>
    <property type="match status" value="1"/>
</dbReference>